<keyword evidence="4 6" id="KW-1133">Transmembrane helix</keyword>
<comment type="subcellular location">
    <subcellularLocation>
        <location evidence="1">Cell membrane</location>
        <topology evidence="1">Multi-pass membrane protein</topology>
    </subcellularLocation>
</comment>
<evidence type="ECO:0000256" key="4">
    <source>
        <dbReference type="ARBA" id="ARBA00022989"/>
    </source>
</evidence>
<feature type="transmembrane region" description="Helical" evidence="6">
    <location>
        <begin position="146"/>
        <end position="167"/>
    </location>
</feature>
<evidence type="ECO:0000256" key="5">
    <source>
        <dbReference type="ARBA" id="ARBA00023136"/>
    </source>
</evidence>
<organism evidence="7 8">
    <name type="scientific">Cellulomonas chengniuliangii</name>
    <dbReference type="NCBI Taxonomy" id="2968084"/>
    <lineage>
        <taxon>Bacteria</taxon>
        <taxon>Bacillati</taxon>
        <taxon>Actinomycetota</taxon>
        <taxon>Actinomycetes</taxon>
        <taxon>Micrococcales</taxon>
        <taxon>Cellulomonadaceae</taxon>
        <taxon>Cellulomonas</taxon>
    </lineage>
</organism>
<name>A0ABY5L065_9CELL</name>
<gene>
    <name evidence="7" type="ORF">NP064_04515</name>
</gene>
<proteinExistence type="predicted"/>
<keyword evidence="2" id="KW-1003">Cell membrane</keyword>
<evidence type="ECO:0000256" key="3">
    <source>
        <dbReference type="ARBA" id="ARBA00022692"/>
    </source>
</evidence>
<keyword evidence="8" id="KW-1185">Reference proteome</keyword>
<reference evidence="7 8" key="1">
    <citation type="submission" date="2022-07" db="EMBL/GenBank/DDBJ databases">
        <title>Novel species in genus cellulomonas.</title>
        <authorList>
            <person name="Ye L."/>
        </authorList>
    </citation>
    <scope>NUCLEOTIDE SEQUENCE [LARGE SCALE GENOMIC DNA]</scope>
    <source>
        <strain evidence="8">zg-Y338</strain>
    </source>
</reference>
<feature type="transmembrane region" description="Helical" evidence="6">
    <location>
        <begin position="261"/>
        <end position="280"/>
    </location>
</feature>
<dbReference type="Pfam" id="PF03631">
    <property type="entry name" value="Virul_fac_BrkB"/>
    <property type="match status" value="1"/>
</dbReference>
<feature type="transmembrane region" description="Helical" evidence="6">
    <location>
        <begin position="292"/>
        <end position="309"/>
    </location>
</feature>
<evidence type="ECO:0000256" key="2">
    <source>
        <dbReference type="ARBA" id="ARBA00022475"/>
    </source>
</evidence>
<evidence type="ECO:0000256" key="1">
    <source>
        <dbReference type="ARBA" id="ARBA00004651"/>
    </source>
</evidence>
<dbReference type="PANTHER" id="PTHR30213:SF1">
    <property type="entry name" value="INNER MEMBRANE PROTEIN YHJD"/>
    <property type="match status" value="1"/>
</dbReference>
<keyword evidence="5 6" id="KW-0472">Membrane</keyword>
<evidence type="ECO:0000313" key="7">
    <source>
        <dbReference type="EMBL" id="UUI76172.1"/>
    </source>
</evidence>
<dbReference type="InterPro" id="IPR017039">
    <property type="entry name" value="Virul_fac_BrkB"/>
</dbReference>
<protein>
    <submittedName>
        <fullName evidence="7">YihY/virulence factor BrkB family protein</fullName>
    </submittedName>
</protein>
<dbReference type="EMBL" id="CP101988">
    <property type="protein sequence ID" value="UUI76172.1"/>
    <property type="molecule type" value="Genomic_DNA"/>
</dbReference>
<feature type="transmembrane region" description="Helical" evidence="6">
    <location>
        <begin position="228"/>
        <end position="249"/>
    </location>
</feature>
<feature type="transmembrane region" description="Helical" evidence="6">
    <location>
        <begin position="188"/>
        <end position="208"/>
    </location>
</feature>
<sequence length="340" mass="34167">MIAQPDPGAPVGAGRAHAKAAATEGSVEARQGGLRARVAAVVAWAKRVVEWWNQSRAGRANARFGAAGGGVLTGGIAYATLFSVFAGLTIGYTAFMAVLGRDQALREDVLATVAANLPGLIDTGSENGVLDPDSLRLTVGLNVTSIVAGVVLLVSATSALSSLRTAVRAMFDAGKLPENAALSKLRDLAGFVGLALAVLVAAVLSLAASSLADSALHALGVAEGTGTLVRALVVVVGFVVDVGTFMLIVRVLAGQRPPFRDLLGGAVIAAVGLGAMRIAGTSLVASGAERNALLASFAAIVTLLVWINLMSRIVLLAAAWTANPPRVTAAEPGDGLAPGA</sequence>
<dbReference type="PANTHER" id="PTHR30213">
    <property type="entry name" value="INNER MEMBRANE PROTEIN YHJD"/>
    <property type="match status" value="1"/>
</dbReference>
<dbReference type="RefSeq" id="WP_227570854.1">
    <property type="nucleotide sequence ID" value="NZ_CP101988.1"/>
</dbReference>
<dbReference type="Proteomes" id="UP001316189">
    <property type="component" value="Chromosome"/>
</dbReference>
<keyword evidence="3 6" id="KW-0812">Transmembrane</keyword>
<evidence type="ECO:0000256" key="6">
    <source>
        <dbReference type="SAM" id="Phobius"/>
    </source>
</evidence>
<feature type="transmembrane region" description="Helical" evidence="6">
    <location>
        <begin position="64"/>
        <end position="95"/>
    </location>
</feature>
<evidence type="ECO:0000313" key="8">
    <source>
        <dbReference type="Proteomes" id="UP001316189"/>
    </source>
</evidence>
<accession>A0ABY5L065</accession>